<dbReference type="Proteomes" id="UP001060215">
    <property type="component" value="Chromosome 9"/>
</dbReference>
<evidence type="ECO:0000313" key="1">
    <source>
        <dbReference type="EMBL" id="KAI8004412.1"/>
    </source>
</evidence>
<reference evidence="1 2" key="1">
    <citation type="journal article" date="2022" name="Plant J.">
        <title>Chromosome-level genome of Camellia lanceoleosa provides a valuable resource for understanding genome evolution and self-incompatibility.</title>
        <authorList>
            <person name="Gong W."/>
            <person name="Xiao S."/>
            <person name="Wang L."/>
            <person name="Liao Z."/>
            <person name="Chang Y."/>
            <person name="Mo W."/>
            <person name="Hu G."/>
            <person name="Li W."/>
            <person name="Zhao G."/>
            <person name="Zhu H."/>
            <person name="Hu X."/>
            <person name="Ji K."/>
            <person name="Xiang X."/>
            <person name="Song Q."/>
            <person name="Yuan D."/>
            <person name="Jin S."/>
            <person name="Zhang L."/>
        </authorList>
    </citation>
    <scope>NUCLEOTIDE SEQUENCE [LARGE SCALE GENOMIC DNA]</scope>
    <source>
        <strain evidence="1">SQ_2022a</strain>
    </source>
</reference>
<comment type="caution">
    <text evidence="1">The sequence shown here is derived from an EMBL/GenBank/DDBJ whole genome shotgun (WGS) entry which is preliminary data.</text>
</comment>
<proteinExistence type="predicted"/>
<name>A0ACC0GT34_9ERIC</name>
<keyword evidence="2" id="KW-1185">Reference proteome</keyword>
<organism evidence="1 2">
    <name type="scientific">Camellia lanceoleosa</name>
    <dbReference type="NCBI Taxonomy" id="1840588"/>
    <lineage>
        <taxon>Eukaryota</taxon>
        <taxon>Viridiplantae</taxon>
        <taxon>Streptophyta</taxon>
        <taxon>Embryophyta</taxon>
        <taxon>Tracheophyta</taxon>
        <taxon>Spermatophyta</taxon>
        <taxon>Magnoliopsida</taxon>
        <taxon>eudicotyledons</taxon>
        <taxon>Gunneridae</taxon>
        <taxon>Pentapetalae</taxon>
        <taxon>asterids</taxon>
        <taxon>Ericales</taxon>
        <taxon>Theaceae</taxon>
        <taxon>Camellia</taxon>
    </lineage>
</organism>
<accession>A0ACC0GT34</accession>
<dbReference type="EMBL" id="CM045766">
    <property type="protein sequence ID" value="KAI8004412.1"/>
    <property type="molecule type" value="Genomic_DNA"/>
</dbReference>
<evidence type="ECO:0000313" key="2">
    <source>
        <dbReference type="Proteomes" id="UP001060215"/>
    </source>
</evidence>
<sequence>MATGWVGFVGPTVGKIGEFLMAPVGRHFGYLFSYKSKVKNLKDEVKKLDDKRDAMQLSVDEAKRNVKRIGPDVEGWLERVDKCRIEAREILKDEVEANKGCLYGSCPNLPLRYSLSKKATNKAKEVAQLHEERKLTEVAYNEPLPGIESTSTEGIKVFESRRFIMNDVMEALKDDRFHMITICGMGGVGKTTMVKEVAKRAKEEKLFNEVVMAVVSQSPNERKIQGEIGDNLGLKFEEETECGRANRLCERLRRTNRILVILDDVWKRLELNDIGIPFGDGHRGCKIVLTSRFDNVCNDMNAQKKFTIEVLTEEEAWNLFQEMAGISNNTSHTSTDLYITQKKVADECGCLPIAIVTVARALKGKDEQSWNSALLQLCKSMVKNIRGVEENVFKSLELSYNFLGSREIKECFLLCSLYAEDFNIPIEDLVRYGVGIEMFEAIDSVNEARDRVHAFVDDLKKGYLLMDGEQEGCVKIHDVVRDVAISIASREEHSFMVRCDKALKEWPEKERHKNYAVISLRCVGMSKLPDNLEFPKLHLLRLEDNYASKLLNLPDSFYGGMKELKALSMLNVYIKGSLPTSLRWLTNLRSLSLYECGLINDVSVIGALENLEILSFEGTKIEELPKEIGRLSHLKLLDLLRCGVKRICPGVLSSLSKLEELYLGSSFNDVYRTKATLTELCGLSNFTTLVIHLRHFAYWPRDLVLTNLKAFAISIEFRNSYLSQRMIGTRDCRDYQLQNQLSLEDLHESDLMESEFKNLLKITKIVEITRAVGVKNVGYDLDKDGFKKLTELSLQSCQDLEYVIDTTDGVPVPQIAFPVLQSLCLNNLDKLKEICHGQLPEEAFSALKRLELQDLPALTHLWKGPTQLVRLRNLTSLELKRCHKLERMFSLSIARDLMQLQILRVYDCPKMEVLISSEEEGDQNEIASTTTETTDKIVFPKLKELYLASLQSFTAICEAMNGIELLQLNELELREIPKLNSFCNTSDSNYNIIQPLFNKVAFSALKELKLWGVPASTHLWKGPTQLVRLRNLTFLELKRCDKLESMFSLSIARDLMQLEILRVSKCHKLEVLISSEEEGDQNEIASTTTETTDKIVFPKLKGLYLESLQSFTAICEAMNGIELLQLNGLELHMIPKLNSFCNTSDSNYDTIQPLFNKVAFSALKELKLWGVPASTHLWKGPTQLVRLRNLTFLELKRCDKLESMFSLSIARDLMQLEILRVSKCHKLEVLISSEEEGDQNEIASTTTEATDKIVFPKLEDLYLQDLPSFTAACKAMIGIELLQLNKLTLSQMPKLSSFCNTSDSNYNTIQPLFNKVKLITIEELVISGMDNVIEIWPRELQPKVGEMLIARCRKLLNILKGMQSIERLMVACCQSLEVAFDLEGIIVREGYPDIVLPSLTVLALLYLPKLTHVWKNNLLRIPSVQNLTSLAVVGCSSLRYIFSSSQAKLLVKLQKIIVAECGVLEAIVNEEPKVDDEVATNIIMFPQLKSLKLCHLPNLKSLCPQAYTFGGSFIKEIKVINCPNMRAIPSASQRNVREVEFFNSAQHHLLDTKFSLSTKGMLDVTGIDEPTEIWQNQLEVGCLDKVRFMRVQCCGKLSSVVSSKLMQRLHNILWLKVWWCDSLEMIFDLQEGVCADVAEKETLITQLSKLILKYLPKLTHIWKNISQQTHCLKNLRFLTVQHCDNLRYIFTISMANVLVNLLNLTVEHCEKVEKIVTRENEEIFSQRIYSVKLINLPSLVCFGPDVNNTEIPARRTSVRLCPKFPGNEDGIDFELDGMKIDFDFGFDFDYDSDVDDDEN</sequence>
<protein>
    <submittedName>
        <fullName evidence="1">Disease resistance protein</fullName>
    </submittedName>
</protein>
<gene>
    <name evidence="1" type="ORF">LOK49_LG08G00500</name>
</gene>